<keyword evidence="9" id="KW-1185">Reference proteome</keyword>
<gene>
    <name evidence="8" type="ORF">B0T17DRAFT_612130</name>
</gene>
<accession>A0AA40CDX4</accession>
<feature type="compositionally biased region" description="Acidic residues" evidence="5">
    <location>
        <begin position="710"/>
        <end position="725"/>
    </location>
</feature>
<feature type="region of interest" description="Disordered" evidence="5">
    <location>
        <begin position="580"/>
        <end position="807"/>
    </location>
</feature>
<evidence type="ECO:0000256" key="1">
    <source>
        <dbReference type="ARBA" id="ARBA00004123"/>
    </source>
</evidence>
<dbReference type="GO" id="GO:0001002">
    <property type="term" value="F:RNA polymerase III type 1 promoter sequence-specific DNA binding"/>
    <property type="evidence" value="ECO:0007669"/>
    <property type="project" value="TreeGrafter"/>
</dbReference>
<evidence type="ECO:0000259" key="7">
    <source>
        <dbReference type="Pfam" id="PF17682"/>
    </source>
</evidence>
<dbReference type="AlphaFoldDB" id="A0AA40CDX4"/>
<dbReference type="GO" id="GO:0005634">
    <property type="term" value="C:nucleus"/>
    <property type="evidence" value="ECO:0007669"/>
    <property type="project" value="UniProtKB-SubCell"/>
</dbReference>
<evidence type="ECO:0000256" key="2">
    <source>
        <dbReference type="ARBA" id="ARBA00023125"/>
    </source>
</evidence>
<evidence type="ECO:0000313" key="9">
    <source>
        <dbReference type="Proteomes" id="UP001174934"/>
    </source>
</evidence>
<keyword evidence="3" id="KW-0804">Transcription</keyword>
<feature type="domain" description="Transcription factor IIIC subunit Tfc1/Sfc1 triple barrel" evidence="7">
    <location>
        <begin position="35"/>
        <end position="173"/>
    </location>
</feature>
<feature type="domain" description="Transcription factor IIIC subunit 5 HTH" evidence="6">
    <location>
        <begin position="216"/>
        <end position="339"/>
    </location>
</feature>
<dbReference type="PANTHER" id="PTHR13230:SF5">
    <property type="entry name" value="GENERAL TRANSCRIPTION FACTOR 3C POLYPEPTIDE 5"/>
    <property type="match status" value="1"/>
</dbReference>
<evidence type="ECO:0000256" key="4">
    <source>
        <dbReference type="ARBA" id="ARBA00023242"/>
    </source>
</evidence>
<feature type="compositionally biased region" description="Acidic residues" evidence="5">
    <location>
        <begin position="735"/>
        <end position="752"/>
    </location>
</feature>
<dbReference type="InterPro" id="IPR019136">
    <property type="entry name" value="TF_IIIC_su-5_HTH"/>
</dbReference>
<dbReference type="InterPro" id="IPR040454">
    <property type="entry name" value="TF_IIIC_Tfc1/Sfc1"/>
</dbReference>
<dbReference type="GO" id="GO:0001003">
    <property type="term" value="F:RNA polymerase III type 2 promoter sequence-specific DNA binding"/>
    <property type="evidence" value="ECO:0007669"/>
    <property type="project" value="TreeGrafter"/>
</dbReference>
<dbReference type="Gene3D" id="3.30.200.160">
    <property type="entry name" value="TFIIIC, subcomplex tauA, subunit Sfc1, barrel domain"/>
    <property type="match status" value="1"/>
</dbReference>
<feature type="compositionally biased region" description="Acidic residues" evidence="5">
    <location>
        <begin position="612"/>
        <end position="659"/>
    </location>
</feature>
<dbReference type="GO" id="GO:0006384">
    <property type="term" value="P:transcription initiation at RNA polymerase III promoter"/>
    <property type="evidence" value="ECO:0007669"/>
    <property type="project" value="InterPro"/>
</dbReference>
<dbReference type="Pfam" id="PF17682">
    <property type="entry name" value="Tau95_N"/>
    <property type="match status" value="1"/>
</dbReference>
<dbReference type="GO" id="GO:0000127">
    <property type="term" value="C:transcription factor TFIIIC complex"/>
    <property type="evidence" value="ECO:0007669"/>
    <property type="project" value="InterPro"/>
</dbReference>
<evidence type="ECO:0000256" key="5">
    <source>
        <dbReference type="SAM" id="MobiDB-lite"/>
    </source>
</evidence>
<feature type="compositionally biased region" description="Polar residues" evidence="5">
    <location>
        <begin position="594"/>
        <end position="606"/>
    </location>
</feature>
<dbReference type="Pfam" id="PF09734">
    <property type="entry name" value="Tau95"/>
    <property type="match status" value="1"/>
</dbReference>
<reference evidence="8" key="1">
    <citation type="submission" date="2023-06" db="EMBL/GenBank/DDBJ databases">
        <title>Genome-scale phylogeny and comparative genomics of the fungal order Sordariales.</title>
        <authorList>
            <consortium name="Lawrence Berkeley National Laboratory"/>
            <person name="Hensen N."/>
            <person name="Bonometti L."/>
            <person name="Westerberg I."/>
            <person name="Brannstrom I.O."/>
            <person name="Guillou S."/>
            <person name="Cros-Aarteil S."/>
            <person name="Calhoun S."/>
            <person name="Haridas S."/>
            <person name="Kuo A."/>
            <person name="Mondo S."/>
            <person name="Pangilinan J."/>
            <person name="Riley R."/>
            <person name="LaButti K."/>
            <person name="Andreopoulos B."/>
            <person name="Lipzen A."/>
            <person name="Chen C."/>
            <person name="Yanf M."/>
            <person name="Daum C."/>
            <person name="Ng V."/>
            <person name="Clum A."/>
            <person name="Steindorff A."/>
            <person name="Ohm R."/>
            <person name="Martin F."/>
            <person name="Silar P."/>
            <person name="Natvig D."/>
            <person name="Lalanne C."/>
            <person name="Gautier V."/>
            <person name="Ament-velasquez S.L."/>
            <person name="Kruys A."/>
            <person name="Hutchinson M.I."/>
            <person name="Powell A.J."/>
            <person name="Barry K."/>
            <person name="Miller A.N."/>
            <person name="Grigoriev I.V."/>
            <person name="Debuchy R."/>
            <person name="Gladieux P."/>
            <person name="Thoren M.H."/>
            <person name="Johannesson H."/>
        </authorList>
    </citation>
    <scope>NUCLEOTIDE SEQUENCE</scope>
    <source>
        <strain evidence="8">SMH3391-2</strain>
    </source>
</reference>
<feature type="region of interest" description="Disordered" evidence="5">
    <location>
        <begin position="102"/>
        <end position="137"/>
    </location>
</feature>
<feature type="compositionally biased region" description="Acidic residues" evidence="5">
    <location>
        <begin position="777"/>
        <end position="795"/>
    </location>
</feature>
<comment type="caution">
    <text evidence="8">The sequence shown here is derived from an EMBL/GenBank/DDBJ whole genome shotgun (WGS) entry which is preliminary data.</text>
</comment>
<dbReference type="InterPro" id="IPR041499">
    <property type="entry name" value="Tfc1/Sfc1_N"/>
</dbReference>
<feature type="region of interest" description="Disordered" evidence="5">
    <location>
        <begin position="1"/>
        <end position="24"/>
    </location>
</feature>
<dbReference type="InterPro" id="IPR042536">
    <property type="entry name" value="TFIIIC_tauA_Sfc1"/>
</dbReference>
<evidence type="ECO:0000259" key="6">
    <source>
        <dbReference type="Pfam" id="PF09734"/>
    </source>
</evidence>
<organism evidence="8 9">
    <name type="scientific">Bombardia bombarda</name>
    <dbReference type="NCBI Taxonomy" id="252184"/>
    <lineage>
        <taxon>Eukaryota</taxon>
        <taxon>Fungi</taxon>
        <taxon>Dikarya</taxon>
        <taxon>Ascomycota</taxon>
        <taxon>Pezizomycotina</taxon>
        <taxon>Sordariomycetes</taxon>
        <taxon>Sordariomycetidae</taxon>
        <taxon>Sordariales</taxon>
        <taxon>Lasiosphaeriaceae</taxon>
        <taxon>Bombardia</taxon>
    </lineage>
</organism>
<dbReference type="Proteomes" id="UP001174934">
    <property type="component" value="Unassembled WGS sequence"/>
</dbReference>
<keyword evidence="4" id="KW-0539">Nucleus</keyword>
<evidence type="ECO:0000256" key="3">
    <source>
        <dbReference type="ARBA" id="ARBA00023163"/>
    </source>
</evidence>
<name>A0AA40CDX4_9PEZI</name>
<feature type="compositionally biased region" description="Acidic residues" evidence="5">
    <location>
        <begin position="686"/>
        <end position="700"/>
    </location>
</feature>
<feature type="compositionally biased region" description="Basic and acidic residues" evidence="5">
    <location>
        <begin position="753"/>
        <end position="771"/>
    </location>
</feature>
<proteinExistence type="predicted"/>
<keyword evidence="2" id="KW-0238">DNA-binding</keyword>
<dbReference type="PANTHER" id="PTHR13230">
    <property type="entry name" value="GENERAL TRANSCRIPTION FACTOR IIIC, POLYPEPTIDE 5"/>
    <property type="match status" value="1"/>
</dbReference>
<evidence type="ECO:0000313" key="8">
    <source>
        <dbReference type="EMBL" id="KAK0635226.1"/>
    </source>
</evidence>
<dbReference type="EMBL" id="JAULSR010000001">
    <property type="protein sequence ID" value="KAK0635226.1"/>
    <property type="molecule type" value="Genomic_DNA"/>
</dbReference>
<sequence length="807" mass="90270">MASSHDQGTRDEVAVPGDDEEHAPLYPVPARRLGALEHPMIIMNVDKAVRTFGQNYALQAILDSASPQISVPLYLRYDNPTVRPLTSHNALTHNVVVKVTVPQRTGRKRKRGTNDPFEGPVQPGPESVSSKDRLDTPRVLRRKLADNVDKYTIEPIGVVTNTHRYRGLADFQYAMGNSKFMSRFVDKVLPGDVAKLKEFALEPGIDPGPSSADSGSEYERVVNTTSRVPAAGYFIAHDEYPVPTGPRRQPDMSDPQVATIMTEMWLAMEERPIWTRRSMWNRLGSKFSELPKSGSLVRHCLQYAGYQFKGGPWRDSLVRYGLDPRSDPKYRVYQTLIFKLHKTRIGTVGRSWQAVRRNEVGVTNFGKYWQSIGEDDGPRETHVFDGEAFSTDGKVWQVCDITDPLLKQLFENAEVRSECDVVISGFYHRVLWSVAKAIMKCKMLAIRFGRTLTDDDFGATLDAVKGPNDGGDGGGGGSIGITLPDLQLTPAECEQLRGQKMKPGLKPGRDRWEEKRRRTHYRVRIPLKETEEREAEKMIRLLSMGKPGHHNYGTTRAANRFGGSAKVALASVVESLEGDGRGENAEFAGDGERTGSQAEEVNSGTLQALLDGLEEEEYSEDDDDSEDDEEEEENEEVDDDEMEGEGDEDEREDDEEEGDGLNKPDTSTRVFSSGAKKPGDERAEDGVDNEEEQYMDDDLERQEGLSNSERDDDEEEAVYLDDDDEDQRREGMSYGEEEDQEELEYMDDEDEQGDSHGEGEGEGAHYVDGGHARQWASEDDGPEAEDEYYEDDDEDQGHGHVGDGAPA</sequence>
<protein>
    <submittedName>
        <fullName evidence="8">RNA polymerase III transcription factor IIIC subunit-domain-containing protein</fullName>
    </submittedName>
</protein>
<comment type="subcellular location">
    <subcellularLocation>
        <location evidence="1">Nucleus</location>
    </subcellularLocation>
</comment>